<name>A0A162TQQ2_PHYB8</name>
<dbReference type="RefSeq" id="XP_018287083.1">
    <property type="nucleotide sequence ID" value="XM_018443382.1"/>
</dbReference>
<dbReference type="PANTHER" id="PTHR13155:SF1">
    <property type="entry name" value="A-KINASE ANCHOR PROTEIN 10, MITOCHONDRIAL"/>
    <property type="match status" value="1"/>
</dbReference>
<dbReference type="InParanoid" id="A0A162TQQ2"/>
<dbReference type="Pfam" id="PF00615">
    <property type="entry name" value="RGS"/>
    <property type="match status" value="1"/>
</dbReference>
<keyword evidence="1" id="KW-1133">Transmembrane helix</keyword>
<dbReference type="Gene3D" id="1.10.167.10">
    <property type="entry name" value="Regulator of G-protein Signalling 4, domain 2"/>
    <property type="match status" value="1"/>
</dbReference>
<dbReference type="GeneID" id="29004287"/>
<gene>
    <name evidence="3" type="ORF">PHYBLDRAFT_78707</name>
</gene>
<evidence type="ECO:0000313" key="4">
    <source>
        <dbReference type="Proteomes" id="UP000077315"/>
    </source>
</evidence>
<proteinExistence type="predicted"/>
<organism evidence="3 4">
    <name type="scientific">Phycomyces blakesleeanus (strain ATCC 8743b / DSM 1359 / FGSC 10004 / NBRC 33097 / NRRL 1555)</name>
    <dbReference type="NCBI Taxonomy" id="763407"/>
    <lineage>
        <taxon>Eukaryota</taxon>
        <taxon>Fungi</taxon>
        <taxon>Fungi incertae sedis</taxon>
        <taxon>Mucoromycota</taxon>
        <taxon>Mucoromycotina</taxon>
        <taxon>Mucoromycetes</taxon>
        <taxon>Mucorales</taxon>
        <taxon>Phycomycetaceae</taxon>
        <taxon>Phycomyces</taxon>
    </lineage>
</organism>
<dbReference type="PROSITE" id="PS50132">
    <property type="entry name" value="RGS"/>
    <property type="match status" value="1"/>
</dbReference>
<dbReference type="InterPro" id="IPR052246">
    <property type="entry name" value="Cell_Polariz_PKAAnc"/>
</dbReference>
<feature type="transmembrane region" description="Helical" evidence="1">
    <location>
        <begin position="398"/>
        <end position="418"/>
    </location>
</feature>
<dbReference type="InterPro" id="IPR044926">
    <property type="entry name" value="RGS_subdomain_2"/>
</dbReference>
<dbReference type="GO" id="GO:0008104">
    <property type="term" value="P:intracellular protein localization"/>
    <property type="evidence" value="ECO:0007669"/>
    <property type="project" value="TreeGrafter"/>
</dbReference>
<sequence>MSNSTPSKAPYTNLDGNKLGLVHRPWSINQANSRLETNTLQAALANDLSYQQFAEKDRSIPLNDLSSTQNRQSNNPYNQPDLHAVPATLHHGLKHKTYGYTDPFAAAPMEAWQEMKDYNLKVNGLPTLDQMMHLNTLSPLTLSHFATFLRRRDVHQNLNFLMELETHDKLWRAHLSSVERKQGIRHSRFLLHAQKTSFGFNESSVLEENEQEIEMGAAKVQNQDSSLSRHDLVQNSTRIYRTFCSAMDAAQPIHLPDDHRLALEELIEKHHRPEPVVFESARSHVYEILNVFYYPQFVDRVLYTNIAIVSARLLMLTGVIFLTMAYALEFALIFLDKGTQTTRWWGILPFLVGWTGLIASVTEFAWWLAFTGKCEIRFMVYSEVLDNSIQQMHTKRGCFWLVLSVAVAFLNTLIFAFIPAHRLTA</sequence>
<dbReference type="InterPro" id="IPR036305">
    <property type="entry name" value="RGS_sf"/>
</dbReference>
<dbReference type="OrthoDB" id="5584247at2759"/>
<accession>A0A162TQQ2</accession>
<dbReference type="VEuPathDB" id="FungiDB:PHYBLDRAFT_78707"/>
<dbReference type="SMART" id="SM00315">
    <property type="entry name" value="RGS"/>
    <property type="match status" value="1"/>
</dbReference>
<dbReference type="PANTHER" id="PTHR13155">
    <property type="entry name" value="A-KINASE ANCHOR PROTEINS"/>
    <property type="match status" value="1"/>
</dbReference>
<dbReference type="AlphaFoldDB" id="A0A162TQQ2"/>
<feature type="domain" description="RGS" evidence="2">
    <location>
        <begin position="145"/>
        <end position="307"/>
    </location>
</feature>
<feature type="transmembrane region" description="Helical" evidence="1">
    <location>
        <begin position="347"/>
        <end position="369"/>
    </location>
</feature>
<dbReference type="SUPFAM" id="SSF48097">
    <property type="entry name" value="Regulator of G-protein signaling, RGS"/>
    <property type="match status" value="1"/>
</dbReference>
<evidence type="ECO:0000256" key="1">
    <source>
        <dbReference type="SAM" id="Phobius"/>
    </source>
</evidence>
<evidence type="ECO:0000259" key="2">
    <source>
        <dbReference type="PROSITE" id="PS50132"/>
    </source>
</evidence>
<keyword evidence="1" id="KW-0812">Transmembrane</keyword>
<keyword evidence="4" id="KW-1185">Reference proteome</keyword>
<dbReference type="Proteomes" id="UP000077315">
    <property type="component" value="Unassembled WGS sequence"/>
</dbReference>
<keyword evidence="1" id="KW-0472">Membrane</keyword>
<reference evidence="4" key="1">
    <citation type="submission" date="2015-06" db="EMBL/GenBank/DDBJ databases">
        <title>Expansion of signal transduction pathways in fungi by whole-genome duplication.</title>
        <authorList>
            <consortium name="DOE Joint Genome Institute"/>
            <person name="Corrochano L.M."/>
            <person name="Kuo A."/>
            <person name="Marcet-Houben M."/>
            <person name="Polaino S."/>
            <person name="Salamov A."/>
            <person name="Villalobos J.M."/>
            <person name="Alvarez M.I."/>
            <person name="Avalos J."/>
            <person name="Benito E.P."/>
            <person name="Benoit I."/>
            <person name="Burger G."/>
            <person name="Camino L.P."/>
            <person name="Canovas D."/>
            <person name="Cerda-Olmedo E."/>
            <person name="Cheng J.-F."/>
            <person name="Dominguez A."/>
            <person name="Elias M."/>
            <person name="Eslava A.P."/>
            <person name="Glaser F."/>
            <person name="Grimwood J."/>
            <person name="Gutierrez G."/>
            <person name="Heitman J."/>
            <person name="Henrissat B."/>
            <person name="Iturriaga E.A."/>
            <person name="Lang B.F."/>
            <person name="Lavin J.L."/>
            <person name="Lee S."/>
            <person name="Li W."/>
            <person name="Lindquist E."/>
            <person name="Lopez-Garcia S."/>
            <person name="Luque E.M."/>
            <person name="Marcos A.T."/>
            <person name="Martin J."/>
            <person name="McCluskey K."/>
            <person name="Medina H.R."/>
            <person name="Miralles-Duran A."/>
            <person name="Miyazaki A."/>
            <person name="Munoz-Torres E."/>
            <person name="Oguiza J.A."/>
            <person name="Ohm R."/>
            <person name="Olmedo M."/>
            <person name="Orejas M."/>
            <person name="Ortiz-Castellanos L."/>
            <person name="Pisabarro A.G."/>
            <person name="Rodriguez-Romero J."/>
            <person name="Ruiz-Herrera J."/>
            <person name="Ruiz-Vazquez R."/>
            <person name="Sanz C."/>
            <person name="Schackwitz W."/>
            <person name="Schmutz J."/>
            <person name="Shahriari M."/>
            <person name="Shelest E."/>
            <person name="Silva-Franco F."/>
            <person name="Soanes D."/>
            <person name="Syed K."/>
            <person name="Tagua V.G."/>
            <person name="Talbot N.J."/>
            <person name="Thon M."/>
            <person name="De vries R.P."/>
            <person name="Wiebenga A."/>
            <person name="Yadav J.S."/>
            <person name="Braun E.L."/>
            <person name="Baker S."/>
            <person name="Garre V."/>
            <person name="Horwitz B."/>
            <person name="Torres-Martinez S."/>
            <person name="Idnurm A."/>
            <person name="Herrera-Estrella A."/>
            <person name="Gabaldon T."/>
            <person name="Grigoriev I.V."/>
        </authorList>
    </citation>
    <scope>NUCLEOTIDE SEQUENCE [LARGE SCALE GENOMIC DNA]</scope>
    <source>
        <strain evidence="4">NRRL 1555(-)</strain>
    </source>
</reference>
<dbReference type="EMBL" id="KV440993">
    <property type="protein sequence ID" value="OAD69043.1"/>
    <property type="molecule type" value="Genomic_DNA"/>
</dbReference>
<evidence type="ECO:0000313" key="3">
    <source>
        <dbReference type="EMBL" id="OAD69043.1"/>
    </source>
</evidence>
<dbReference type="InterPro" id="IPR016137">
    <property type="entry name" value="RGS"/>
</dbReference>
<protein>
    <recommendedName>
        <fullName evidence="2">RGS domain-containing protein</fullName>
    </recommendedName>
</protein>
<feature type="transmembrane region" description="Helical" evidence="1">
    <location>
        <begin position="313"/>
        <end position="335"/>
    </location>
</feature>
<dbReference type="GO" id="GO:0005886">
    <property type="term" value="C:plasma membrane"/>
    <property type="evidence" value="ECO:0007669"/>
    <property type="project" value="TreeGrafter"/>
</dbReference>